<reference evidence="1 2" key="1">
    <citation type="journal article" date="2015" name="Int. J. Syst. Evol. Microbiol.">
        <title>Thermococcus eurythermalis sp. nov., a conditional piezophilic hyperthermophilic archaeon with a wide temperature range isolated from an oil-immersed chimney in the Guaymas Basin.</title>
        <authorList>
            <person name="Zhao W."/>
            <person name="Zeng X."/>
            <person name="Xiao X."/>
        </authorList>
    </citation>
    <scope>NUCLEOTIDE SEQUENCE [LARGE SCALE GENOMIC DNA]</scope>
    <source>
        <strain evidence="1 2">A501</strain>
    </source>
</reference>
<dbReference type="PANTHER" id="PTHR38075:SF1">
    <property type="entry name" value="DUF4139 DOMAIN-CONTAINING PROTEIN"/>
    <property type="match status" value="1"/>
</dbReference>
<keyword evidence="1" id="KW-0436">Ligase</keyword>
<dbReference type="Proteomes" id="UP000029980">
    <property type="component" value="Chromosome"/>
</dbReference>
<gene>
    <name evidence="1" type="ORF">TEU_06735</name>
</gene>
<accession>A0A097QU86</accession>
<evidence type="ECO:0000313" key="1">
    <source>
        <dbReference type="EMBL" id="AIU70046.1"/>
    </source>
</evidence>
<protein>
    <submittedName>
        <fullName evidence="1">Biotin--protein ligase</fullName>
    </submittedName>
</protein>
<dbReference type="EMBL" id="CP008887">
    <property type="protein sequence ID" value="AIU70046.1"/>
    <property type="molecule type" value="Genomic_DNA"/>
</dbReference>
<dbReference type="HOGENOM" id="CLU_616272_0_0_2"/>
<dbReference type="KEGG" id="teu:TEU_06735"/>
<dbReference type="RefSeq" id="WP_050003020.1">
    <property type="nucleotide sequence ID" value="NZ_CP008887.1"/>
</dbReference>
<keyword evidence="2" id="KW-1185">Reference proteome</keyword>
<dbReference type="OrthoDB" id="121492at2157"/>
<evidence type="ECO:0000313" key="2">
    <source>
        <dbReference type="Proteomes" id="UP000029980"/>
    </source>
</evidence>
<dbReference type="GO" id="GO:0016874">
    <property type="term" value="F:ligase activity"/>
    <property type="evidence" value="ECO:0007669"/>
    <property type="project" value="UniProtKB-KW"/>
</dbReference>
<dbReference type="PANTHER" id="PTHR38075">
    <property type="entry name" value="DUF4139 DOMAIN-CONTAINING PROTEIN"/>
    <property type="match status" value="1"/>
</dbReference>
<name>A0A097QU86_9EURY</name>
<organism evidence="1 2">
    <name type="scientific">Thermococcus eurythermalis</name>
    <dbReference type="NCBI Taxonomy" id="1505907"/>
    <lineage>
        <taxon>Archaea</taxon>
        <taxon>Methanobacteriati</taxon>
        <taxon>Methanobacteriota</taxon>
        <taxon>Thermococci</taxon>
        <taxon>Thermococcales</taxon>
        <taxon>Thermococcaceae</taxon>
        <taxon>Thermococcus</taxon>
    </lineage>
</organism>
<sequence length="421" mass="47038">MNKKFFPLLVSFFVVLLVAVSFQTEKASTSDVTIALYNSASVGVVEETFEVELEEGINEVPLEGLSGFDLAEVSVRPLDDGVSVLGIFGRDESRTGSEVEIGLKGGNVIAGTYLGTRDGKIAVESDGYYLINPEEVVYFKVKDLDESKPYVSLRSEEAGKFRVSVTYRVQGINWESRYRLYLGDEAELRGYVVIKNPTDKDFRDAEVLLVAGDVSFYSQPRPKTLYERVEEASGVVVSSPERAEAFYVYRLGVADITSGSTMVYPYVELNTPFTREYLYESWPYNGERPVYESVSFKTDMVLPAGVVEIFKDTDDGRLFIGESRIEHTPKGDTVRIGIGRDYDVKGTTTVLERDSEGRHYKIRITLQNFGDEAKTVVVRHYKRGEVSLASVQPTAETADYVEFLVTVGPGEKKEITFEYGS</sequence>
<proteinExistence type="predicted"/>
<dbReference type="AlphaFoldDB" id="A0A097QU86"/>
<dbReference type="GeneID" id="25153131"/>